<dbReference type="InterPro" id="IPR009057">
    <property type="entry name" value="Homeodomain-like_sf"/>
</dbReference>
<keyword evidence="9" id="KW-1185">Reference proteome</keyword>
<reference evidence="8" key="1">
    <citation type="submission" date="2023-04" db="EMBL/GenBank/DDBJ databases">
        <title>Comparative genomic analysis of Cohnella hashimotonis sp. nov., isolated from the International Space Station.</title>
        <authorList>
            <person name="Venkateswaran K."/>
            <person name="Simpson A."/>
        </authorList>
    </citation>
    <scope>NUCLEOTIDE SEQUENCE</scope>
    <source>
        <strain evidence="8">F6_2S_P_1</strain>
    </source>
</reference>
<dbReference type="Gene3D" id="1.10.10.60">
    <property type="entry name" value="Homeodomain-like"/>
    <property type="match status" value="2"/>
</dbReference>
<dbReference type="SUPFAM" id="SSF46689">
    <property type="entry name" value="Homeodomain-like"/>
    <property type="match status" value="2"/>
</dbReference>
<evidence type="ECO:0000259" key="7">
    <source>
        <dbReference type="PROSITE" id="PS50110"/>
    </source>
</evidence>
<evidence type="ECO:0000256" key="4">
    <source>
        <dbReference type="PROSITE-ProRule" id="PRU00169"/>
    </source>
</evidence>
<dbReference type="Pfam" id="PF00072">
    <property type="entry name" value="Response_reg"/>
    <property type="match status" value="1"/>
</dbReference>
<feature type="compositionally biased region" description="Polar residues" evidence="5">
    <location>
        <begin position="245"/>
        <end position="266"/>
    </location>
</feature>
<dbReference type="Gene3D" id="3.40.50.2300">
    <property type="match status" value="1"/>
</dbReference>
<dbReference type="InterPro" id="IPR011006">
    <property type="entry name" value="CheY-like_superfamily"/>
</dbReference>
<dbReference type="SMART" id="SM00448">
    <property type="entry name" value="REC"/>
    <property type="match status" value="1"/>
</dbReference>
<name>A0ABT6TCA3_9BACL</name>
<dbReference type="InterPro" id="IPR001789">
    <property type="entry name" value="Sig_transdc_resp-reg_receiver"/>
</dbReference>
<keyword evidence="2" id="KW-0238">DNA-binding</keyword>
<dbReference type="SMART" id="SM00342">
    <property type="entry name" value="HTH_ARAC"/>
    <property type="match status" value="1"/>
</dbReference>
<feature type="modified residue" description="4-aspartylphosphate" evidence="4">
    <location>
        <position position="52"/>
    </location>
</feature>
<dbReference type="PANTHER" id="PTHR43280:SF2">
    <property type="entry name" value="HTH-TYPE TRANSCRIPTIONAL REGULATOR EXSA"/>
    <property type="match status" value="1"/>
</dbReference>
<evidence type="ECO:0000313" key="9">
    <source>
        <dbReference type="Proteomes" id="UP001161691"/>
    </source>
</evidence>
<proteinExistence type="predicted"/>
<evidence type="ECO:0000256" key="5">
    <source>
        <dbReference type="SAM" id="MobiDB-lite"/>
    </source>
</evidence>
<feature type="domain" description="Response regulatory" evidence="7">
    <location>
        <begin position="2"/>
        <end position="117"/>
    </location>
</feature>
<dbReference type="PANTHER" id="PTHR43280">
    <property type="entry name" value="ARAC-FAMILY TRANSCRIPTIONAL REGULATOR"/>
    <property type="match status" value="1"/>
</dbReference>
<dbReference type="SUPFAM" id="SSF52172">
    <property type="entry name" value="CheY-like"/>
    <property type="match status" value="1"/>
</dbReference>
<dbReference type="PROSITE" id="PS01124">
    <property type="entry name" value="HTH_ARAC_FAMILY_2"/>
    <property type="match status" value="1"/>
</dbReference>
<keyword evidence="1" id="KW-0805">Transcription regulation</keyword>
<comment type="caution">
    <text evidence="8">The sequence shown here is derived from an EMBL/GenBank/DDBJ whole genome shotgun (WGS) entry which is preliminary data.</text>
</comment>
<evidence type="ECO:0000256" key="1">
    <source>
        <dbReference type="ARBA" id="ARBA00023015"/>
    </source>
</evidence>
<dbReference type="PROSITE" id="PS50110">
    <property type="entry name" value="RESPONSE_REGULATORY"/>
    <property type="match status" value="1"/>
</dbReference>
<protein>
    <submittedName>
        <fullName evidence="8">Response regulator</fullName>
    </submittedName>
</protein>
<dbReference type="CDD" id="cd17536">
    <property type="entry name" value="REC_YesN-like"/>
    <property type="match status" value="1"/>
</dbReference>
<dbReference type="Pfam" id="PF12833">
    <property type="entry name" value="HTH_18"/>
    <property type="match status" value="1"/>
</dbReference>
<feature type="domain" description="HTH araC/xylS-type" evidence="6">
    <location>
        <begin position="480"/>
        <end position="578"/>
    </location>
</feature>
<keyword evidence="3" id="KW-0804">Transcription</keyword>
<dbReference type="RefSeq" id="WP_282907464.1">
    <property type="nucleotide sequence ID" value="NZ_JAGRPV010000001.1"/>
</dbReference>
<dbReference type="InterPro" id="IPR018060">
    <property type="entry name" value="HTH_AraC"/>
</dbReference>
<sequence length="580" mass="65167">MNILIVEDETQIRSSLENTLRRFGIEDIRIAGNGSEALALLEERRADLILSDIRMPEMDGIALLERVRERHGDVPFIVLSGYDLFEYAQKALKFGAYAYLLKPVAEAELEDVVRRALQELMQKRDLRDDELRLQIKLNAGTSELRRRYLSEIVEGKEASGRQARKCEEYGIRFPYPFHFVWLAGMDEAVRIAQAMPRSDVELLKYGLENLCLEVFREGGLVAEPFRWDDGIGLLLNGNGEDGQSADGQSADGQNADGQNADGQNADGQIADGQNADGQNADGQNADGQNGLGKIAALSERASGLALDVLKLSITAGVGHAAGRLDETPASFASARRAYAQKLIHGGGRVYACRAVRDSAPESISLDLAAERELLALFEAHRQDEASAFLAERYAPFRIPCSFEIADVAKLNYELIVLLVTILKQLGFDADEALGDEYHLYTQVNTLQSVEEMVAWFRQRCMDAFAHIQEKSTRSTKKLMGKARDYIAEHFHEAISLELVADHLQISPEYLSREFKKELGENFTDFLLRLRMEKAKFYIREGRYRTYEIANLVGFQNEKYFSKVFKKATGFTPSEFKFRTL</sequence>
<evidence type="ECO:0000313" key="8">
    <source>
        <dbReference type="EMBL" id="MDI4644462.1"/>
    </source>
</evidence>
<dbReference type="Proteomes" id="UP001161691">
    <property type="component" value="Unassembled WGS sequence"/>
</dbReference>
<evidence type="ECO:0000256" key="3">
    <source>
        <dbReference type="ARBA" id="ARBA00023163"/>
    </source>
</evidence>
<keyword evidence="4" id="KW-0597">Phosphoprotein</keyword>
<feature type="region of interest" description="Disordered" evidence="5">
    <location>
        <begin position="238"/>
        <end position="287"/>
    </location>
</feature>
<feature type="compositionally biased region" description="Polar residues" evidence="5">
    <location>
        <begin position="275"/>
        <end position="287"/>
    </location>
</feature>
<dbReference type="InterPro" id="IPR020449">
    <property type="entry name" value="Tscrpt_reg_AraC-type_HTH"/>
</dbReference>
<evidence type="ECO:0000259" key="6">
    <source>
        <dbReference type="PROSITE" id="PS01124"/>
    </source>
</evidence>
<gene>
    <name evidence="8" type="ORF">KB449_05780</name>
</gene>
<organism evidence="8 9">
    <name type="scientific">Cohnella hashimotonis</name>
    <dbReference type="NCBI Taxonomy" id="2826895"/>
    <lineage>
        <taxon>Bacteria</taxon>
        <taxon>Bacillati</taxon>
        <taxon>Bacillota</taxon>
        <taxon>Bacilli</taxon>
        <taxon>Bacillales</taxon>
        <taxon>Paenibacillaceae</taxon>
        <taxon>Cohnella</taxon>
    </lineage>
</organism>
<evidence type="ECO:0000256" key="2">
    <source>
        <dbReference type="ARBA" id="ARBA00023125"/>
    </source>
</evidence>
<dbReference type="PRINTS" id="PR00032">
    <property type="entry name" value="HTHARAC"/>
</dbReference>
<dbReference type="EMBL" id="JAGRPV010000001">
    <property type="protein sequence ID" value="MDI4644462.1"/>
    <property type="molecule type" value="Genomic_DNA"/>
</dbReference>
<accession>A0ABT6TCA3</accession>